<dbReference type="InterPro" id="IPR051803">
    <property type="entry name" value="TA_system_RelE-like_toxin"/>
</dbReference>
<dbReference type="Proteomes" id="UP000583454">
    <property type="component" value="Unassembled WGS sequence"/>
</dbReference>
<keyword evidence="2" id="KW-1277">Toxin-antitoxin system</keyword>
<dbReference type="PANTHER" id="PTHR33755">
    <property type="entry name" value="TOXIN PARE1-RELATED"/>
    <property type="match status" value="1"/>
</dbReference>
<dbReference type="InterPro" id="IPR007712">
    <property type="entry name" value="RelE/ParE_toxin"/>
</dbReference>
<keyword evidence="4" id="KW-1185">Reference proteome</keyword>
<protein>
    <submittedName>
        <fullName evidence="3">Plasmid stabilization system protein ParE</fullName>
    </submittedName>
</protein>
<organism evidence="3 4">
    <name type="scientific">Methylorubrum rhodinum</name>
    <dbReference type="NCBI Taxonomy" id="29428"/>
    <lineage>
        <taxon>Bacteria</taxon>
        <taxon>Pseudomonadati</taxon>
        <taxon>Pseudomonadota</taxon>
        <taxon>Alphaproteobacteria</taxon>
        <taxon>Hyphomicrobiales</taxon>
        <taxon>Methylobacteriaceae</taxon>
        <taxon>Methylorubrum</taxon>
    </lineage>
</organism>
<gene>
    <name evidence="3" type="ORF">HNR00_001535</name>
</gene>
<proteinExistence type="inferred from homology"/>
<dbReference type="AlphaFoldDB" id="A0A840ZIA6"/>
<reference evidence="3 4" key="1">
    <citation type="submission" date="2020-08" db="EMBL/GenBank/DDBJ databases">
        <title>Genomic Encyclopedia of Type Strains, Phase IV (KMG-IV): sequencing the most valuable type-strain genomes for metagenomic binning, comparative biology and taxonomic classification.</title>
        <authorList>
            <person name="Goeker M."/>
        </authorList>
    </citation>
    <scope>NUCLEOTIDE SEQUENCE [LARGE SCALE GENOMIC DNA]</scope>
    <source>
        <strain evidence="3 4">DSM 2163</strain>
    </source>
</reference>
<comment type="similarity">
    <text evidence="1">Belongs to the RelE toxin family.</text>
</comment>
<dbReference type="EMBL" id="JACHOP010000004">
    <property type="protein sequence ID" value="MBB5756835.1"/>
    <property type="molecule type" value="Genomic_DNA"/>
</dbReference>
<evidence type="ECO:0000256" key="1">
    <source>
        <dbReference type="ARBA" id="ARBA00006226"/>
    </source>
</evidence>
<dbReference type="InterPro" id="IPR035093">
    <property type="entry name" value="RelE/ParE_toxin_dom_sf"/>
</dbReference>
<evidence type="ECO:0000313" key="3">
    <source>
        <dbReference type="EMBL" id="MBB5756835.1"/>
    </source>
</evidence>
<evidence type="ECO:0000256" key="2">
    <source>
        <dbReference type="ARBA" id="ARBA00022649"/>
    </source>
</evidence>
<comment type="caution">
    <text evidence="3">The sequence shown here is derived from an EMBL/GenBank/DDBJ whole genome shotgun (WGS) entry which is preliminary data.</text>
</comment>
<sequence length="82" mass="8993">MEAITDYIGHHNPAAAARLVDDILDRTNALLSANPAAGRTGRTDGTREFVLSGTPYIVVYRVRDCVEVLAVIHGARQWPDDF</sequence>
<dbReference type="Pfam" id="PF05016">
    <property type="entry name" value="ParE_toxin"/>
    <property type="match status" value="1"/>
</dbReference>
<accession>A0A840ZIA6</accession>
<dbReference type="Gene3D" id="3.30.2310.20">
    <property type="entry name" value="RelE-like"/>
    <property type="match status" value="1"/>
</dbReference>
<dbReference type="PANTHER" id="PTHR33755:SF6">
    <property type="entry name" value="PLASMID STABILIZATION SYSTEM PROTEIN"/>
    <property type="match status" value="1"/>
</dbReference>
<name>A0A840ZIA6_9HYPH</name>
<evidence type="ECO:0000313" key="4">
    <source>
        <dbReference type="Proteomes" id="UP000583454"/>
    </source>
</evidence>